<evidence type="ECO:0000313" key="3">
    <source>
        <dbReference type="Proteomes" id="UP000822688"/>
    </source>
</evidence>
<keyword evidence="3" id="KW-1185">Reference proteome</keyword>
<proteinExistence type="predicted"/>
<dbReference type="EMBL" id="CM026432">
    <property type="protein sequence ID" value="KAG0557015.1"/>
    <property type="molecule type" value="Genomic_DNA"/>
</dbReference>
<dbReference type="Proteomes" id="UP000822688">
    <property type="component" value="Chromosome 11"/>
</dbReference>
<dbReference type="AlphaFoldDB" id="A0A8T0GEA1"/>
<evidence type="ECO:0000256" key="1">
    <source>
        <dbReference type="SAM" id="MobiDB-lite"/>
    </source>
</evidence>
<comment type="caution">
    <text evidence="2">The sequence shown here is derived from an EMBL/GenBank/DDBJ whole genome shotgun (WGS) entry which is preliminary data.</text>
</comment>
<protein>
    <submittedName>
        <fullName evidence="2">Uncharacterized protein</fullName>
    </submittedName>
</protein>
<sequence length="140" mass="16095">MEPPSPLLLRVALPLPHHLPHRSSPFHPPRRPRSASHVTHVSSRGHSSHFSHCKYVTHARRRLEFTSHVEEGTSRWDINFCQSNREKCGSIKEGWSVASRRRSRWRREMDGVAGCLEDASGEVWVASRACRNLFVILLRS</sequence>
<feature type="region of interest" description="Disordered" evidence="1">
    <location>
        <begin position="20"/>
        <end position="46"/>
    </location>
</feature>
<accession>A0A8T0GEA1</accession>
<evidence type="ECO:0000313" key="2">
    <source>
        <dbReference type="EMBL" id="KAG0557015.1"/>
    </source>
</evidence>
<organism evidence="2 3">
    <name type="scientific">Ceratodon purpureus</name>
    <name type="common">Fire moss</name>
    <name type="synonym">Dicranum purpureum</name>
    <dbReference type="NCBI Taxonomy" id="3225"/>
    <lineage>
        <taxon>Eukaryota</taxon>
        <taxon>Viridiplantae</taxon>
        <taxon>Streptophyta</taxon>
        <taxon>Embryophyta</taxon>
        <taxon>Bryophyta</taxon>
        <taxon>Bryophytina</taxon>
        <taxon>Bryopsida</taxon>
        <taxon>Dicranidae</taxon>
        <taxon>Pseudoditrichales</taxon>
        <taxon>Ditrichaceae</taxon>
        <taxon>Ceratodon</taxon>
    </lineage>
</organism>
<name>A0A8T0GEA1_CERPU</name>
<reference evidence="2 3" key="1">
    <citation type="submission" date="2020-06" db="EMBL/GenBank/DDBJ databases">
        <title>WGS assembly of Ceratodon purpureus strain R40.</title>
        <authorList>
            <person name="Carey S.B."/>
            <person name="Jenkins J."/>
            <person name="Shu S."/>
            <person name="Lovell J.T."/>
            <person name="Sreedasyam A."/>
            <person name="Maumus F."/>
            <person name="Tiley G.P."/>
            <person name="Fernandez-Pozo N."/>
            <person name="Barry K."/>
            <person name="Chen C."/>
            <person name="Wang M."/>
            <person name="Lipzen A."/>
            <person name="Daum C."/>
            <person name="Saski C.A."/>
            <person name="Payton A.C."/>
            <person name="Mcbreen J.C."/>
            <person name="Conrad R.E."/>
            <person name="Kollar L.M."/>
            <person name="Olsson S."/>
            <person name="Huttunen S."/>
            <person name="Landis J.B."/>
            <person name="Wickett N.J."/>
            <person name="Johnson M.G."/>
            <person name="Rensing S.A."/>
            <person name="Grimwood J."/>
            <person name="Schmutz J."/>
            <person name="Mcdaniel S.F."/>
        </authorList>
    </citation>
    <scope>NUCLEOTIDE SEQUENCE [LARGE SCALE GENOMIC DNA]</scope>
    <source>
        <strain evidence="2 3">R40</strain>
    </source>
</reference>
<gene>
    <name evidence="2" type="ORF">KC19_11G095700</name>
</gene>